<feature type="region of interest" description="Disordered" evidence="1">
    <location>
        <begin position="62"/>
        <end position="97"/>
    </location>
</feature>
<feature type="compositionally biased region" description="Acidic residues" evidence="1">
    <location>
        <begin position="450"/>
        <end position="459"/>
    </location>
</feature>
<feature type="region of interest" description="Disordered" evidence="1">
    <location>
        <begin position="299"/>
        <end position="320"/>
    </location>
</feature>
<feature type="region of interest" description="Disordered" evidence="1">
    <location>
        <begin position="425"/>
        <end position="476"/>
    </location>
</feature>
<feature type="region of interest" description="Disordered" evidence="1">
    <location>
        <begin position="379"/>
        <end position="400"/>
    </location>
</feature>
<feature type="compositionally biased region" description="Polar residues" evidence="1">
    <location>
        <begin position="77"/>
        <end position="88"/>
    </location>
</feature>
<dbReference type="AlphaFoldDB" id="A0AAE9FGC5"/>
<gene>
    <name evidence="2" type="ORF">L5515_018374</name>
</gene>
<evidence type="ECO:0000256" key="1">
    <source>
        <dbReference type="SAM" id="MobiDB-lite"/>
    </source>
</evidence>
<feature type="compositionally biased region" description="Basic and acidic residues" evidence="1">
    <location>
        <begin position="460"/>
        <end position="476"/>
    </location>
</feature>
<protein>
    <submittedName>
        <fullName evidence="2">Uncharacterized protein</fullName>
    </submittedName>
</protein>
<reference evidence="2 3" key="1">
    <citation type="submission" date="2022-04" db="EMBL/GenBank/DDBJ databases">
        <title>Chromosome-level reference genomes for two strains of Caenorhabditis briggsae: an improved platform for comparative genomics.</title>
        <authorList>
            <person name="Stevens L."/>
            <person name="Andersen E."/>
        </authorList>
    </citation>
    <scope>NUCLEOTIDE SEQUENCE [LARGE SCALE GENOMIC DNA]</scope>
    <source>
        <strain evidence="2">VX34</strain>
        <tissue evidence="2">Whole-organism</tissue>
    </source>
</reference>
<evidence type="ECO:0000313" key="3">
    <source>
        <dbReference type="Proteomes" id="UP000829354"/>
    </source>
</evidence>
<keyword evidence="3" id="KW-1185">Reference proteome</keyword>
<organism evidence="2 3">
    <name type="scientific">Caenorhabditis briggsae</name>
    <dbReference type="NCBI Taxonomy" id="6238"/>
    <lineage>
        <taxon>Eukaryota</taxon>
        <taxon>Metazoa</taxon>
        <taxon>Ecdysozoa</taxon>
        <taxon>Nematoda</taxon>
        <taxon>Chromadorea</taxon>
        <taxon>Rhabditida</taxon>
        <taxon>Rhabditina</taxon>
        <taxon>Rhabditomorpha</taxon>
        <taxon>Rhabditoidea</taxon>
        <taxon>Rhabditidae</taxon>
        <taxon>Peloderinae</taxon>
        <taxon>Caenorhabditis</taxon>
    </lineage>
</organism>
<evidence type="ECO:0000313" key="2">
    <source>
        <dbReference type="EMBL" id="UMM42614.1"/>
    </source>
</evidence>
<feature type="compositionally biased region" description="Basic residues" evidence="1">
    <location>
        <begin position="428"/>
        <end position="442"/>
    </location>
</feature>
<dbReference type="EMBL" id="CP092625">
    <property type="protein sequence ID" value="UMM42614.1"/>
    <property type="molecule type" value="Genomic_DNA"/>
</dbReference>
<accession>A0AAE9FGC5</accession>
<proteinExistence type="predicted"/>
<name>A0AAE9FGC5_CAEBR</name>
<dbReference type="Proteomes" id="UP000829354">
    <property type="component" value="Chromosome X"/>
</dbReference>
<sequence>MAFPPFYGQQTPFPYVLVPFPQQYAQYPPCLMYQNGNFCGPTQMLPSAGHISQQVFQQPTGQYATGQMPPQAPMQPSSNTGNSQTVNTVLVPGNDGSQQILVDKSELERLREELRDSKIRIAVLESTERFYRANNSKSSSPKTNQVAVSHNVIPQEKITAKETTMETTHQSSSSAENMAESTVVALPLDVFPALEANINSQGSVQKEITHETITATQALILRESMAENLVATPPLVDFPALGILIKSQEPGQKDIKSVESSAPLSYASVAKKCSNAISLPQPLSPKPQHCMTTISIKMDPVPNLPRSPGRKPVFSDKSTSRCTTKSSFENTLISKKNQNDDSNFIEVKTKSRGSTAKLAPLSGNTKWVDRDQVYKKYNKKARQKSSKSTVVPTAEVSESKSAEIMEKEAKYDVLGLAEELVQIPFNPKKPKNKKKNKNKKNKKESPIETENGDFEMPNDVDEKKPVDEKAKNKKSKDVLLNRHQKMVLLKSYKETIASYSETIRILRCFHLGFKKERPLLHPFQMVILDHLETSSPFNLTGRRAKIEEKVAERTRAYNKEFHSESDRMSAFITAICNGNFVMDDVINADLLFLYDNELEEGLVREKEKKYFEMIVNFNQWKPNSTSQHPVLSEDLLRIPVSLDITHIRSFAYHVYIQTMARVNNDNTSFNTNVMNEIDQDIIKAYKVFQNEKLVWTLGDCQAFLKTRMEYHKSLPTDAVSEKNIKFFEFLLHVTSGVLNFDVFWFYHVPPGSGSLDDAILDEMFIQHLFHQFA</sequence>